<keyword evidence="13 19" id="KW-0472">Membrane</keyword>
<gene>
    <name evidence="19 20" type="primary">cobS</name>
    <name evidence="20" type="ORF">H8712_00740</name>
</gene>
<protein>
    <recommendedName>
        <fullName evidence="6 19">Adenosylcobinamide-GDP ribazoletransferase</fullName>
        <ecNumber evidence="5 19">2.7.8.26</ecNumber>
    </recommendedName>
    <alternativeName>
        <fullName evidence="16 19">Cobalamin synthase</fullName>
    </alternativeName>
    <alternativeName>
        <fullName evidence="15 19">Cobalamin-5'-phosphate synthase</fullName>
    </alternativeName>
</protein>
<comment type="subcellular location">
    <subcellularLocation>
        <location evidence="2 19">Cell membrane</location>
        <topology evidence="2 19">Multi-pass membrane protein</topology>
    </subcellularLocation>
</comment>
<keyword evidence="9 19" id="KW-0808">Transferase</keyword>
<evidence type="ECO:0000256" key="17">
    <source>
        <dbReference type="ARBA" id="ARBA00048623"/>
    </source>
</evidence>
<evidence type="ECO:0000256" key="4">
    <source>
        <dbReference type="ARBA" id="ARBA00010561"/>
    </source>
</evidence>
<evidence type="ECO:0000256" key="19">
    <source>
        <dbReference type="HAMAP-Rule" id="MF_00719"/>
    </source>
</evidence>
<dbReference type="HAMAP" id="MF_00719">
    <property type="entry name" value="CobS"/>
    <property type="match status" value="1"/>
</dbReference>
<evidence type="ECO:0000256" key="8">
    <source>
        <dbReference type="ARBA" id="ARBA00022573"/>
    </source>
</evidence>
<comment type="catalytic activity">
    <reaction evidence="17 19">
        <text>alpha-ribazole + adenosylcob(III)inamide-GDP = adenosylcob(III)alamin + GMP + H(+)</text>
        <dbReference type="Rhea" id="RHEA:16049"/>
        <dbReference type="ChEBI" id="CHEBI:10329"/>
        <dbReference type="ChEBI" id="CHEBI:15378"/>
        <dbReference type="ChEBI" id="CHEBI:18408"/>
        <dbReference type="ChEBI" id="CHEBI:58115"/>
        <dbReference type="ChEBI" id="CHEBI:60487"/>
        <dbReference type="EC" id="2.7.8.26"/>
    </reaction>
</comment>
<keyword evidence="7 19" id="KW-1003">Cell membrane</keyword>
<evidence type="ECO:0000256" key="12">
    <source>
        <dbReference type="ARBA" id="ARBA00022989"/>
    </source>
</evidence>
<feature type="transmembrane region" description="Helical" evidence="19">
    <location>
        <begin position="121"/>
        <end position="139"/>
    </location>
</feature>
<proteinExistence type="inferred from homology"/>
<comment type="function">
    <text evidence="14 19">Joins adenosylcobinamide-GDP and alpha-ribazole to generate adenosylcobalamin (Ado-cobalamin). Also synthesizes adenosylcobalamin 5'-phosphate from adenosylcobinamide-GDP and alpha-ribazole 5'-phosphate.</text>
</comment>
<evidence type="ECO:0000256" key="9">
    <source>
        <dbReference type="ARBA" id="ARBA00022679"/>
    </source>
</evidence>
<evidence type="ECO:0000256" key="13">
    <source>
        <dbReference type="ARBA" id="ARBA00023136"/>
    </source>
</evidence>
<keyword evidence="10 19" id="KW-0812">Transmembrane</keyword>
<dbReference type="Proteomes" id="UP000661649">
    <property type="component" value="Unassembled WGS sequence"/>
</dbReference>
<evidence type="ECO:0000313" key="21">
    <source>
        <dbReference type="Proteomes" id="UP000661649"/>
    </source>
</evidence>
<sequence length="266" mass="28840">MAQKNEKKTTTAGQLANSFKIAFSMYSKIPMPQSEWSKENMRYVMCFLPLIGAVIGFLSWIWGTYAGLFVHSHNFYTVILVLIPVLVSGGIHLDGLLDTSDALNSYQPREKKLEILKDSNAGAFAIIVGICYFLLYFGVYSEMTARSLPVICIGFVLSRALGALSIATFPMAKNTGLAATFSDGAQKNTVKVVSVIVAVLSILFMIAVRPLIGLCVLVGAGCEYLYYYKMSMKQFGGITGDLAGFHIQICELVIALSAVIGQIIGG</sequence>
<dbReference type="InterPro" id="IPR003805">
    <property type="entry name" value="CobS"/>
</dbReference>
<evidence type="ECO:0000313" key="20">
    <source>
        <dbReference type="EMBL" id="MBC8627166.1"/>
    </source>
</evidence>
<feature type="transmembrane region" description="Helical" evidence="19">
    <location>
        <begin position="151"/>
        <end position="172"/>
    </location>
</feature>
<evidence type="ECO:0000256" key="11">
    <source>
        <dbReference type="ARBA" id="ARBA00022842"/>
    </source>
</evidence>
<dbReference type="EC" id="2.7.8.26" evidence="5 19"/>
<evidence type="ECO:0000256" key="16">
    <source>
        <dbReference type="ARBA" id="ARBA00032853"/>
    </source>
</evidence>
<keyword evidence="11 19" id="KW-0460">Magnesium</keyword>
<evidence type="ECO:0000256" key="3">
    <source>
        <dbReference type="ARBA" id="ARBA00004663"/>
    </source>
</evidence>
<evidence type="ECO:0000256" key="2">
    <source>
        <dbReference type="ARBA" id="ARBA00004651"/>
    </source>
</evidence>
<keyword evidence="8 19" id="KW-0169">Cobalamin biosynthesis</keyword>
<comment type="pathway">
    <text evidence="3 19">Cofactor biosynthesis; adenosylcobalamin biosynthesis; adenosylcobalamin from cob(II)yrinate a,c-diamide: step 7/7.</text>
</comment>
<dbReference type="Pfam" id="PF02654">
    <property type="entry name" value="CobS"/>
    <property type="match status" value="1"/>
</dbReference>
<evidence type="ECO:0000256" key="7">
    <source>
        <dbReference type="ARBA" id="ARBA00022475"/>
    </source>
</evidence>
<reference evidence="20 21" key="1">
    <citation type="submission" date="2020-08" db="EMBL/GenBank/DDBJ databases">
        <title>Genome public.</title>
        <authorList>
            <person name="Liu C."/>
            <person name="Sun Q."/>
        </authorList>
    </citation>
    <scope>NUCLEOTIDE SEQUENCE [LARGE SCALE GENOMIC DNA]</scope>
    <source>
        <strain evidence="20 21">3_YM_SP_D4_24.mj</strain>
    </source>
</reference>
<comment type="cofactor">
    <cofactor evidence="1 19">
        <name>Mg(2+)</name>
        <dbReference type="ChEBI" id="CHEBI:18420"/>
    </cofactor>
</comment>
<dbReference type="PANTHER" id="PTHR34148:SF1">
    <property type="entry name" value="ADENOSYLCOBINAMIDE-GDP RIBAZOLETRANSFERASE"/>
    <property type="match status" value="1"/>
</dbReference>
<dbReference type="PANTHER" id="PTHR34148">
    <property type="entry name" value="ADENOSYLCOBINAMIDE-GDP RIBAZOLETRANSFERASE"/>
    <property type="match status" value="1"/>
</dbReference>
<comment type="similarity">
    <text evidence="4 19">Belongs to the CobS family.</text>
</comment>
<dbReference type="GO" id="GO:0051073">
    <property type="term" value="F:adenosylcobinamide-GDP ribazoletransferase activity"/>
    <property type="evidence" value="ECO:0007669"/>
    <property type="project" value="UniProtKB-EC"/>
</dbReference>
<evidence type="ECO:0000256" key="6">
    <source>
        <dbReference type="ARBA" id="ARBA00015850"/>
    </source>
</evidence>
<evidence type="ECO:0000256" key="14">
    <source>
        <dbReference type="ARBA" id="ARBA00025228"/>
    </source>
</evidence>
<dbReference type="RefSeq" id="WP_117456344.1">
    <property type="nucleotide sequence ID" value="NZ_DAWEED010000007.1"/>
</dbReference>
<name>A0ABR7P8F3_9FIRM</name>
<accession>A0ABR7P8F3</accession>
<feature type="transmembrane region" description="Helical" evidence="19">
    <location>
        <begin position="75"/>
        <end position="93"/>
    </location>
</feature>
<evidence type="ECO:0000256" key="10">
    <source>
        <dbReference type="ARBA" id="ARBA00022692"/>
    </source>
</evidence>
<evidence type="ECO:0000256" key="18">
    <source>
        <dbReference type="ARBA" id="ARBA00049504"/>
    </source>
</evidence>
<feature type="transmembrane region" description="Helical" evidence="19">
    <location>
        <begin position="41"/>
        <end position="63"/>
    </location>
</feature>
<feature type="transmembrane region" description="Helical" evidence="19">
    <location>
        <begin position="242"/>
        <end position="264"/>
    </location>
</feature>
<evidence type="ECO:0000256" key="1">
    <source>
        <dbReference type="ARBA" id="ARBA00001946"/>
    </source>
</evidence>
<dbReference type="NCBIfam" id="TIGR00317">
    <property type="entry name" value="cobS"/>
    <property type="match status" value="1"/>
</dbReference>
<keyword evidence="21" id="KW-1185">Reference proteome</keyword>
<keyword evidence="12 19" id="KW-1133">Transmembrane helix</keyword>
<evidence type="ECO:0000256" key="15">
    <source>
        <dbReference type="ARBA" id="ARBA00032605"/>
    </source>
</evidence>
<comment type="caution">
    <text evidence="20">The sequence shown here is derived from an EMBL/GenBank/DDBJ whole genome shotgun (WGS) entry which is preliminary data.</text>
</comment>
<dbReference type="EMBL" id="JACRTP010000001">
    <property type="protein sequence ID" value="MBC8627166.1"/>
    <property type="molecule type" value="Genomic_DNA"/>
</dbReference>
<comment type="catalytic activity">
    <reaction evidence="18 19">
        <text>alpha-ribazole 5'-phosphate + adenosylcob(III)inamide-GDP = adenosylcob(III)alamin 5'-phosphate + GMP + H(+)</text>
        <dbReference type="Rhea" id="RHEA:23560"/>
        <dbReference type="ChEBI" id="CHEBI:15378"/>
        <dbReference type="ChEBI" id="CHEBI:57918"/>
        <dbReference type="ChEBI" id="CHEBI:58115"/>
        <dbReference type="ChEBI" id="CHEBI:60487"/>
        <dbReference type="ChEBI" id="CHEBI:60493"/>
        <dbReference type="EC" id="2.7.8.26"/>
    </reaction>
</comment>
<feature type="transmembrane region" description="Helical" evidence="19">
    <location>
        <begin position="192"/>
        <end position="221"/>
    </location>
</feature>
<organism evidence="20 21">
    <name type="scientific">Blautia stercoris</name>
    <dbReference type="NCBI Taxonomy" id="871664"/>
    <lineage>
        <taxon>Bacteria</taxon>
        <taxon>Bacillati</taxon>
        <taxon>Bacillota</taxon>
        <taxon>Clostridia</taxon>
        <taxon>Lachnospirales</taxon>
        <taxon>Lachnospiraceae</taxon>
        <taxon>Blautia</taxon>
    </lineage>
</organism>
<evidence type="ECO:0000256" key="5">
    <source>
        <dbReference type="ARBA" id="ARBA00013200"/>
    </source>
</evidence>